<comment type="pathway">
    <text evidence="2 15">Protein modification; protein glycosylation.</text>
</comment>
<feature type="transmembrane region" description="Helical" evidence="15">
    <location>
        <begin position="337"/>
        <end position="361"/>
    </location>
</feature>
<feature type="transmembrane region" description="Helical" evidence="15">
    <location>
        <begin position="158"/>
        <end position="177"/>
    </location>
</feature>
<evidence type="ECO:0000256" key="4">
    <source>
        <dbReference type="ARBA" id="ARBA00012839"/>
    </source>
</evidence>
<evidence type="ECO:0000256" key="15">
    <source>
        <dbReference type="RuleBase" id="RU367007"/>
    </source>
</evidence>
<dbReference type="RefSeq" id="XP_018737401.1">
    <property type="nucleotide sequence ID" value="XM_018879489.1"/>
</dbReference>
<dbReference type="GO" id="GO:0005789">
    <property type="term" value="C:endoplasmic reticulum membrane"/>
    <property type="evidence" value="ECO:0007669"/>
    <property type="project" value="UniProtKB-SubCell"/>
</dbReference>
<dbReference type="InterPro" id="IPR032421">
    <property type="entry name" value="PMT_4TMC"/>
</dbReference>
<feature type="domain" description="MIR" evidence="16">
    <location>
        <begin position="458"/>
        <end position="517"/>
    </location>
</feature>
<evidence type="ECO:0000256" key="14">
    <source>
        <dbReference type="ARBA" id="ARBA00045102"/>
    </source>
</evidence>
<feature type="domain" description="MIR" evidence="16">
    <location>
        <begin position="528"/>
        <end position="583"/>
    </location>
</feature>
<evidence type="ECO:0000313" key="17">
    <source>
        <dbReference type="EMBL" id="ANB14924.1"/>
    </source>
</evidence>
<proteinExistence type="inferred from homology"/>
<evidence type="ECO:0000256" key="10">
    <source>
        <dbReference type="ARBA" id="ARBA00022989"/>
    </source>
</evidence>
<dbReference type="SUPFAM" id="SSF82109">
    <property type="entry name" value="MIR domain"/>
    <property type="match status" value="1"/>
</dbReference>
<comment type="catalytic activity">
    <reaction evidence="13 15">
        <text>a di-trans,poly-cis-dolichyl beta-D-mannosyl phosphate + L-threonyl-[protein] = 3-O-(alpha-D-mannosyl)-L-threonyl-[protein] + a di-trans,poly-cis-dolichyl phosphate + H(+)</text>
        <dbReference type="Rhea" id="RHEA:53396"/>
        <dbReference type="Rhea" id="RHEA-COMP:11060"/>
        <dbReference type="Rhea" id="RHEA-COMP:13547"/>
        <dbReference type="Rhea" id="RHEA-COMP:19498"/>
        <dbReference type="Rhea" id="RHEA-COMP:19501"/>
        <dbReference type="ChEBI" id="CHEBI:15378"/>
        <dbReference type="ChEBI" id="CHEBI:30013"/>
        <dbReference type="ChEBI" id="CHEBI:57683"/>
        <dbReference type="ChEBI" id="CHEBI:58211"/>
        <dbReference type="ChEBI" id="CHEBI:137323"/>
        <dbReference type="EC" id="2.4.1.109"/>
    </reaction>
</comment>
<evidence type="ECO:0000256" key="1">
    <source>
        <dbReference type="ARBA" id="ARBA00004477"/>
    </source>
</evidence>
<dbReference type="PROSITE" id="PS50919">
    <property type="entry name" value="MIR"/>
    <property type="match status" value="3"/>
</dbReference>
<dbReference type="InterPro" id="IPR003342">
    <property type="entry name" value="ArnT-like_N"/>
</dbReference>
<gene>
    <name evidence="17" type="primary">PMT1</name>
    <name evidence="17" type="ORF">AWJ20_2541</name>
</gene>
<evidence type="ECO:0000256" key="8">
    <source>
        <dbReference type="ARBA" id="ARBA00022737"/>
    </source>
</evidence>
<evidence type="ECO:0000313" key="18">
    <source>
        <dbReference type="Proteomes" id="UP000189580"/>
    </source>
</evidence>
<dbReference type="EMBL" id="CP014503">
    <property type="protein sequence ID" value="ANB14924.1"/>
    <property type="molecule type" value="Genomic_DNA"/>
</dbReference>
<dbReference type="AlphaFoldDB" id="A0A167F7V2"/>
<comment type="catalytic activity">
    <reaction evidence="14 15">
        <text>a di-trans,poly-cis-dolichyl beta-D-mannosyl phosphate + L-seryl-[protein] = 3-O-(alpha-D-mannosyl)-L-seryl-[protein] + a di-trans,poly-cis-dolichyl phosphate + H(+)</text>
        <dbReference type="Rhea" id="RHEA:17377"/>
        <dbReference type="Rhea" id="RHEA-COMP:9863"/>
        <dbReference type="Rhea" id="RHEA-COMP:13546"/>
        <dbReference type="Rhea" id="RHEA-COMP:19498"/>
        <dbReference type="Rhea" id="RHEA-COMP:19501"/>
        <dbReference type="ChEBI" id="CHEBI:15378"/>
        <dbReference type="ChEBI" id="CHEBI:29999"/>
        <dbReference type="ChEBI" id="CHEBI:57683"/>
        <dbReference type="ChEBI" id="CHEBI:58211"/>
        <dbReference type="ChEBI" id="CHEBI:137321"/>
        <dbReference type="EC" id="2.4.1.109"/>
    </reaction>
</comment>
<keyword evidence="11 15" id="KW-0472">Membrane</keyword>
<organism evidence="17 18">
    <name type="scientific">Sugiyamaella lignohabitans</name>
    <dbReference type="NCBI Taxonomy" id="796027"/>
    <lineage>
        <taxon>Eukaryota</taxon>
        <taxon>Fungi</taxon>
        <taxon>Dikarya</taxon>
        <taxon>Ascomycota</taxon>
        <taxon>Saccharomycotina</taxon>
        <taxon>Dipodascomycetes</taxon>
        <taxon>Dipodascales</taxon>
        <taxon>Trichomonascaceae</taxon>
        <taxon>Sugiyamaella</taxon>
    </lineage>
</organism>
<keyword evidence="8" id="KW-0677">Repeat</keyword>
<feature type="transmembrane region" description="Helical" evidence="15">
    <location>
        <begin position="765"/>
        <end position="786"/>
    </location>
</feature>
<feature type="transmembrane region" description="Helical" evidence="15">
    <location>
        <begin position="117"/>
        <end position="138"/>
    </location>
</feature>
<dbReference type="InterPro" id="IPR036300">
    <property type="entry name" value="MIR_dom_sf"/>
</dbReference>
<keyword evidence="9 15" id="KW-0256">Endoplasmic reticulum</keyword>
<name>A0A167F7V2_9ASCO</name>
<accession>A0A167F7V2</accession>
<dbReference type="EC" id="2.4.1.109" evidence="4 15"/>
<feature type="transmembrane region" description="Helical" evidence="15">
    <location>
        <begin position="290"/>
        <end position="316"/>
    </location>
</feature>
<evidence type="ECO:0000256" key="3">
    <source>
        <dbReference type="ARBA" id="ARBA00007222"/>
    </source>
</evidence>
<sequence>MSLLEDKSTDNSELETASLESVVSFESDSEDANFEILVGHGISDEKTAIQDNTRSISQPDLDTSLALVPGNGGDAGLSAYLNHGTGVGLGLWNPALRISANPIDFETELDSKTKCGILGKVILVTIATVSIILCGVPVENVVFEELAIGRALNSYYKGRFFIVSEPPLTLLIYYAFLRLTSTYDGNFSFREIGQVYGDFPYIHLRILSRVLGLLSVYLSYLTLNTFSLDKQFVFLGTLAVLLENSFNTENQYFLSKPIMQFFVVCSFYFWKRSYSYSLDSSLSRPWFTNLFLMAVSLGGAAASRITGTGSLMFVLVTSCYRLWWTFSDSKANIRRVITVYSVHFAVLIVVPLLIFISSWMVHLHLVPNIGRGDYEMSGRFQSSLIGSNQHMVPSDIAYGGFITLRNVKTSGYLHSHDLFYPTKSFQQQTSLYQFKDVNNIWLIEPPAPIIRNDSGVDPWPVSNGDIVRLLHVPTNKRLHSHNVKSHVLERDWSYEVSAYGADGYPGDMNDLWVVEIVDQNRDKQNKIGKWQAIGSAVRFRHVVTGCYLFSHRTRLPSWGEDHFEVTCTTMGKPEYTLWSVETNFHPGFNDSSNVAMVGYHPMSLGEKFLEYTEVIDELSKASSSDGRALESALKWYELPLMPESVKYLVLKELGLQVNLFGNLVNWYMSVLCITGYVLFKLLLLIGLRRDWLVMRRSSYNVRADHEAGHLLTGWLVHFAKIGSESSSNINISDYLPALYFSILFSMVSADWVFKAVPWINTRKLKAIVVFIWGLGIMFSFITYIPLINGTKWDMDTCIKTDFGDWAFQCFIYSEDFQQQYSRPDSVIRKLFNSISEDSDDQLEPIAQETLLGDQIQRAFRPRIDVKNPEVRNIVIDYLRERKLGNEKAFLQIFPELVEENTERLLPTSTNAELESNIRFQWSRVTRPPVIDD</sequence>
<feature type="transmembrane region" description="Helical" evidence="15">
    <location>
        <begin position="666"/>
        <end position="687"/>
    </location>
</feature>
<dbReference type="SMART" id="SM00472">
    <property type="entry name" value="MIR"/>
    <property type="match status" value="3"/>
</dbReference>
<evidence type="ECO:0000256" key="6">
    <source>
        <dbReference type="ARBA" id="ARBA00022679"/>
    </source>
</evidence>
<dbReference type="Pfam" id="PF02815">
    <property type="entry name" value="MIR"/>
    <property type="match status" value="1"/>
</dbReference>
<evidence type="ECO:0000256" key="9">
    <source>
        <dbReference type="ARBA" id="ARBA00022824"/>
    </source>
</evidence>
<dbReference type="Proteomes" id="UP000189580">
    <property type="component" value="Chromosome b"/>
</dbReference>
<dbReference type="PANTHER" id="PTHR10050:SF50">
    <property type="entry name" value="DOLICHYL-PHOSPHATE-MANNOSE--PROTEIN MANNOSYLTRANSFERASE 1-RELATED"/>
    <property type="match status" value="1"/>
</dbReference>
<keyword evidence="5 15" id="KW-0328">Glycosyltransferase</keyword>
<evidence type="ECO:0000259" key="16">
    <source>
        <dbReference type="PROSITE" id="PS50919"/>
    </source>
</evidence>
<dbReference type="KEGG" id="slb:AWJ20_2541"/>
<keyword evidence="18" id="KW-1185">Reference proteome</keyword>
<keyword evidence="7 15" id="KW-0812">Transmembrane</keyword>
<comment type="function">
    <text evidence="15">Transfers mannose from Dol-P-mannose to Ser or Thr residues on proteins.</text>
</comment>
<dbReference type="Pfam" id="PF02366">
    <property type="entry name" value="PMT"/>
    <property type="match status" value="1"/>
</dbReference>
<dbReference type="OrthoDB" id="5588846at2759"/>
<evidence type="ECO:0000256" key="5">
    <source>
        <dbReference type="ARBA" id="ARBA00022676"/>
    </source>
</evidence>
<comment type="subcellular location">
    <subcellularLocation>
        <location evidence="1 15">Endoplasmic reticulum membrane</location>
        <topology evidence="1 15">Multi-pass membrane protein</topology>
    </subcellularLocation>
</comment>
<keyword evidence="12" id="KW-0325">Glycoprotein</keyword>
<keyword evidence="6 15" id="KW-0808">Transferase</keyword>
<dbReference type="Gene3D" id="2.80.10.50">
    <property type="match status" value="1"/>
</dbReference>
<dbReference type="UniPathway" id="UPA00378"/>
<evidence type="ECO:0000256" key="7">
    <source>
        <dbReference type="ARBA" id="ARBA00022692"/>
    </source>
</evidence>
<feature type="domain" description="MIR" evidence="16">
    <location>
        <begin position="393"/>
        <end position="446"/>
    </location>
</feature>
<evidence type="ECO:0000256" key="12">
    <source>
        <dbReference type="ARBA" id="ARBA00023180"/>
    </source>
</evidence>
<protein>
    <recommendedName>
        <fullName evidence="4 15">Dolichyl-phosphate-mannose--protein mannosyltransferase</fullName>
        <ecNumber evidence="4 15">2.4.1.109</ecNumber>
    </recommendedName>
</protein>
<keyword evidence="10 15" id="KW-1133">Transmembrane helix</keyword>
<dbReference type="GO" id="GO:0004169">
    <property type="term" value="F:dolichyl-phosphate-mannose-protein mannosyltransferase activity"/>
    <property type="evidence" value="ECO:0007669"/>
    <property type="project" value="UniProtKB-UniRule"/>
</dbReference>
<feature type="transmembrane region" description="Helical" evidence="15">
    <location>
        <begin position="734"/>
        <end position="753"/>
    </location>
</feature>
<reference evidence="17 18" key="1">
    <citation type="submission" date="2016-02" db="EMBL/GenBank/DDBJ databases">
        <title>Complete genome sequence and transcriptome regulation of the pentose utilising yeast Sugiyamaella lignohabitans.</title>
        <authorList>
            <person name="Bellasio M."/>
            <person name="Peymann A."/>
            <person name="Valli M."/>
            <person name="Sipitzky M."/>
            <person name="Graf A."/>
            <person name="Sauer M."/>
            <person name="Marx H."/>
            <person name="Mattanovich D."/>
        </authorList>
    </citation>
    <scope>NUCLEOTIDE SEQUENCE [LARGE SCALE GENOMIC DNA]</scope>
    <source>
        <strain evidence="17 18">CBS 10342</strain>
    </source>
</reference>
<feature type="transmembrane region" description="Helical" evidence="15">
    <location>
        <begin position="198"/>
        <end position="218"/>
    </location>
</feature>
<dbReference type="InterPro" id="IPR027005">
    <property type="entry name" value="PMT-like"/>
</dbReference>
<dbReference type="Pfam" id="PF16192">
    <property type="entry name" value="PMT_4TMC"/>
    <property type="match status" value="1"/>
</dbReference>
<evidence type="ECO:0000256" key="11">
    <source>
        <dbReference type="ARBA" id="ARBA00023136"/>
    </source>
</evidence>
<dbReference type="InterPro" id="IPR016093">
    <property type="entry name" value="MIR_motif"/>
</dbReference>
<evidence type="ECO:0000256" key="2">
    <source>
        <dbReference type="ARBA" id="ARBA00004922"/>
    </source>
</evidence>
<dbReference type="PANTHER" id="PTHR10050">
    <property type="entry name" value="DOLICHYL-PHOSPHATE-MANNOSE--PROTEIN MANNOSYLTRANSFERASE"/>
    <property type="match status" value="1"/>
</dbReference>
<evidence type="ECO:0000256" key="13">
    <source>
        <dbReference type="ARBA" id="ARBA00045085"/>
    </source>
</evidence>
<dbReference type="GeneID" id="30034464"/>
<comment type="similarity">
    <text evidence="3 15">Belongs to the glycosyltransferase 39 family.</text>
</comment>